<feature type="domain" description="VWFC" evidence="4">
    <location>
        <begin position="10"/>
        <end position="69"/>
    </location>
</feature>
<evidence type="ECO:0000256" key="1">
    <source>
        <dbReference type="ARBA" id="ARBA00004613"/>
    </source>
</evidence>
<dbReference type="PROSITE" id="PS01208">
    <property type="entry name" value="VWFC_1"/>
    <property type="match status" value="1"/>
</dbReference>
<dbReference type="Gene3D" id="6.20.200.20">
    <property type="match status" value="2"/>
</dbReference>
<reference evidence="7" key="1">
    <citation type="submission" date="2022-11" db="UniProtKB">
        <authorList>
            <consortium name="WormBaseParasite"/>
        </authorList>
    </citation>
    <scope>IDENTIFICATION</scope>
</reference>
<feature type="domain" description="VWFC" evidence="4">
    <location>
        <begin position="74"/>
        <end position="136"/>
    </location>
</feature>
<name>A0A915KJ80_ROMCU</name>
<dbReference type="GO" id="GO:0005576">
    <property type="term" value="C:extracellular region"/>
    <property type="evidence" value="ECO:0007669"/>
    <property type="project" value="UniProtKB-SubCell"/>
</dbReference>
<dbReference type="SUPFAM" id="SSF57603">
    <property type="entry name" value="FnI-like domain"/>
    <property type="match status" value="2"/>
</dbReference>
<evidence type="ECO:0000313" key="6">
    <source>
        <dbReference type="Proteomes" id="UP000887565"/>
    </source>
</evidence>
<dbReference type="SMART" id="SM00215">
    <property type="entry name" value="VWC_out"/>
    <property type="match status" value="1"/>
</dbReference>
<evidence type="ECO:0000256" key="3">
    <source>
        <dbReference type="ARBA" id="ARBA00022729"/>
    </source>
</evidence>
<proteinExistence type="predicted"/>
<evidence type="ECO:0000256" key="2">
    <source>
        <dbReference type="ARBA" id="ARBA00022525"/>
    </source>
</evidence>
<protein>
    <submittedName>
        <fullName evidence="7">VWFC domain-containing protein</fullName>
    </submittedName>
</protein>
<dbReference type="Pfam" id="PF00094">
    <property type="entry name" value="VWD"/>
    <property type="match status" value="1"/>
</dbReference>
<keyword evidence="6" id="KW-1185">Reference proteome</keyword>
<feature type="domain" description="VWFD" evidence="5">
    <location>
        <begin position="140"/>
        <end position="174"/>
    </location>
</feature>
<accession>A0A915KJ80</accession>
<evidence type="ECO:0000313" key="7">
    <source>
        <dbReference type="WBParaSite" id="nRc.2.0.1.t38066-RA"/>
    </source>
</evidence>
<dbReference type="OMA" id="CKEYEAT"/>
<dbReference type="Pfam" id="PF00093">
    <property type="entry name" value="VWC"/>
    <property type="match status" value="2"/>
</dbReference>
<dbReference type="InterPro" id="IPR001007">
    <property type="entry name" value="VWF_dom"/>
</dbReference>
<comment type="subcellular location">
    <subcellularLocation>
        <location evidence="1">Secreted</location>
    </subcellularLocation>
</comment>
<dbReference type="PANTHER" id="PTHR46698">
    <property type="entry name" value="CROSSVEINLESS 2"/>
    <property type="match status" value="1"/>
</dbReference>
<evidence type="ECO:0000259" key="4">
    <source>
        <dbReference type="PROSITE" id="PS50184"/>
    </source>
</evidence>
<organism evidence="6 7">
    <name type="scientific">Romanomermis culicivorax</name>
    <name type="common">Nematode worm</name>
    <dbReference type="NCBI Taxonomy" id="13658"/>
    <lineage>
        <taxon>Eukaryota</taxon>
        <taxon>Metazoa</taxon>
        <taxon>Ecdysozoa</taxon>
        <taxon>Nematoda</taxon>
        <taxon>Enoplea</taxon>
        <taxon>Dorylaimia</taxon>
        <taxon>Mermithida</taxon>
        <taxon>Mermithoidea</taxon>
        <taxon>Mermithidae</taxon>
        <taxon>Romanomermis</taxon>
    </lineage>
</organism>
<evidence type="ECO:0000259" key="5">
    <source>
        <dbReference type="PROSITE" id="PS51233"/>
    </source>
</evidence>
<dbReference type="AlphaFoldDB" id="A0A915KJ80"/>
<keyword evidence="3" id="KW-0732">Signal</keyword>
<dbReference type="SMART" id="SM00214">
    <property type="entry name" value="VWC"/>
    <property type="match status" value="2"/>
</dbReference>
<dbReference type="InterPro" id="IPR001846">
    <property type="entry name" value="VWF_type-D"/>
</dbReference>
<sequence>TQLAEYIPGDDCVFRRERIKNSQLFRPDICALCVCREGTVQCQRFMCKVPNCTASRIYYRPDLCCPLCLDRDPLPCTYQNREYKHGESWSVNSCTKCSCSNSQINCTTTQCPFERGCPRGYRMIPASRGQCCHTCKEYEATCTVYGDPHYQTFDGRQYNFQGSCKYILTKTCGR</sequence>
<dbReference type="WBParaSite" id="nRc.2.0.1.t38066-RA">
    <property type="protein sequence ID" value="nRc.2.0.1.t38066-RA"/>
    <property type="gene ID" value="nRc.2.0.1.g38066"/>
</dbReference>
<keyword evidence="2" id="KW-0964">Secreted</keyword>
<dbReference type="PROSITE" id="PS51233">
    <property type="entry name" value="VWFD"/>
    <property type="match status" value="1"/>
</dbReference>
<dbReference type="PANTHER" id="PTHR46698:SF4">
    <property type="entry name" value="CROSSVEINLESS 2"/>
    <property type="match status" value="1"/>
</dbReference>
<dbReference type="InterPro" id="IPR052424">
    <property type="entry name" value="Kielin_Chordin-BMP_Reg"/>
</dbReference>
<dbReference type="PROSITE" id="PS50184">
    <property type="entry name" value="VWFC_2"/>
    <property type="match status" value="2"/>
</dbReference>
<dbReference type="Proteomes" id="UP000887565">
    <property type="component" value="Unplaced"/>
</dbReference>